<protein>
    <submittedName>
        <fullName evidence="6">Type II toxin-antitoxin system HipA family toxin</fullName>
    </submittedName>
</protein>
<proteinExistence type="inferred from homology"/>
<dbReference type="NCBIfam" id="TIGR03071">
    <property type="entry name" value="couple_hipA"/>
    <property type="match status" value="1"/>
</dbReference>
<dbReference type="PANTHER" id="PTHR37419">
    <property type="entry name" value="SERINE/THREONINE-PROTEIN KINASE TOXIN HIPA"/>
    <property type="match status" value="1"/>
</dbReference>
<dbReference type="CDD" id="cd17793">
    <property type="entry name" value="HipA"/>
    <property type="match status" value="1"/>
</dbReference>
<dbReference type="Proteomes" id="UP001349994">
    <property type="component" value="Unassembled WGS sequence"/>
</dbReference>
<dbReference type="Pfam" id="PF07804">
    <property type="entry name" value="HipA_C"/>
    <property type="match status" value="1"/>
</dbReference>
<evidence type="ECO:0000256" key="1">
    <source>
        <dbReference type="ARBA" id="ARBA00010164"/>
    </source>
</evidence>
<reference evidence="6 7" key="1">
    <citation type="submission" date="2024-01" db="EMBL/GenBank/DDBJ databases">
        <title>novel species in genus Adlercreutzia.</title>
        <authorList>
            <person name="Liu X."/>
        </authorList>
    </citation>
    <scope>NUCLEOTIDE SEQUENCE [LARGE SCALE GENOMIC DNA]</scope>
    <source>
        <strain evidence="6 7">R7</strain>
    </source>
</reference>
<evidence type="ECO:0000259" key="4">
    <source>
        <dbReference type="Pfam" id="PF07804"/>
    </source>
</evidence>
<comment type="caution">
    <text evidence="6">The sequence shown here is derived from an EMBL/GenBank/DDBJ whole genome shotgun (WGS) entry which is preliminary data.</text>
</comment>
<gene>
    <name evidence="6" type="ORF">VIN30_08700</name>
</gene>
<evidence type="ECO:0000256" key="3">
    <source>
        <dbReference type="ARBA" id="ARBA00022777"/>
    </source>
</evidence>
<dbReference type="RefSeq" id="WP_338210875.1">
    <property type="nucleotide sequence ID" value="NZ_JAYMFF010000016.1"/>
</dbReference>
<accession>A0ABU6IJ84</accession>
<dbReference type="InterPro" id="IPR012893">
    <property type="entry name" value="HipA-like_C"/>
</dbReference>
<sequence>MKLDIFVERSGGPLLAGSLDTQPGVGEGFTYSEQWLSLPSPHPLSLSLPLQEERFSARQVRPYFEGLLPEGRPRAAAARELHLPASSYAKILAALGWECIGAITLKGLEPEPEEAYEGLDDGRLEEMARALTDRAVWMSRNSRFSLAGGQPKIALLRDAERGWRRPVGSAPSSHILKPTHVQFSDAVVNEAVCTTAAGILGLSAPKVDVVPTEIPMICTERFDRAIDRASRVIDGCRAPHRLHQEDFSQAMAVVPEHKYEEGNRRGYAAKMGEVVRLYSADPLTDLAALWKAFVFNYLIGNCDAHLKNYALVRDAEWKSLRLAPLYDLPGTSCYEGLSTEMAMAIGGKKKLEQIDSDAFARQAKEMGLPANLVMRQASDLARGTLDAIEKAAVTLGDKGVQGASEVAEKLAPGIQERAARLM</sequence>
<evidence type="ECO:0000313" key="6">
    <source>
        <dbReference type="EMBL" id="MEC4176521.1"/>
    </source>
</evidence>
<evidence type="ECO:0000313" key="7">
    <source>
        <dbReference type="Proteomes" id="UP001349994"/>
    </source>
</evidence>
<dbReference type="InterPro" id="IPR052028">
    <property type="entry name" value="HipA_Ser/Thr_kinase"/>
</dbReference>
<dbReference type="Pfam" id="PF13657">
    <property type="entry name" value="Couple_hipA"/>
    <property type="match status" value="1"/>
</dbReference>
<dbReference type="Gene3D" id="1.10.1070.20">
    <property type="match status" value="1"/>
</dbReference>
<organism evidence="6 7">
    <name type="scientific">Adlercreutzia wanghongyangiae</name>
    <dbReference type="NCBI Taxonomy" id="3111451"/>
    <lineage>
        <taxon>Bacteria</taxon>
        <taxon>Bacillati</taxon>
        <taxon>Actinomycetota</taxon>
        <taxon>Coriobacteriia</taxon>
        <taxon>Eggerthellales</taxon>
        <taxon>Eggerthellaceae</taxon>
        <taxon>Adlercreutzia</taxon>
    </lineage>
</organism>
<keyword evidence="3" id="KW-0418">Kinase</keyword>
<dbReference type="EMBL" id="JAYMFF010000016">
    <property type="protein sequence ID" value="MEC4176521.1"/>
    <property type="molecule type" value="Genomic_DNA"/>
</dbReference>
<keyword evidence="7" id="KW-1185">Reference proteome</keyword>
<evidence type="ECO:0000259" key="5">
    <source>
        <dbReference type="Pfam" id="PF13657"/>
    </source>
</evidence>
<dbReference type="InterPro" id="IPR017508">
    <property type="entry name" value="HipA_N1"/>
</dbReference>
<name>A0ABU6IJ84_9ACTN</name>
<comment type="similarity">
    <text evidence="1">Belongs to the HipA Ser/Thr kinase family.</text>
</comment>
<evidence type="ECO:0000256" key="2">
    <source>
        <dbReference type="ARBA" id="ARBA00022679"/>
    </source>
</evidence>
<dbReference type="PANTHER" id="PTHR37419:SF1">
    <property type="entry name" value="SERINE_THREONINE-PROTEIN KINASE TOXIN HIPA"/>
    <property type="match status" value="1"/>
</dbReference>
<keyword evidence="2" id="KW-0808">Transferase</keyword>
<feature type="domain" description="HipA N-terminal subdomain 1" evidence="5">
    <location>
        <begin position="16"/>
        <end position="105"/>
    </location>
</feature>
<feature type="domain" description="HipA-like C-terminal" evidence="4">
    <location>
        <begin position="144"/>
        <end position="382"/>
    </location>
</feature>